<comment type="caution">
    <text evidence="3">The sequence shown here is derived from an EMBL/GenBank/DDBJ whole genome shotgun (WGS) entry which is preliminary data.</text>
</comment>
<reference evidence="3" key="1">
    <citation type="submission" date="2019-10" db="EMBL/GenBank/DDBJ databases">
        <title>Description of Paenibacillus glebae sp. nov.</title>
        <authorList>
            <person name="Carlier A."/>
            <person name="Qi S."/>
        </authorList>
    </citation>
    <scope>NUCLEOTIDE SEQUENCE</scope>
    <source>
        <strain evidence="3">LMG 31456</strain>
    </source>
</reference>
<feature type="domain" description="Amidohydrolase-related" evidence="2">
    <location>
        <begin position="3"/>
        <end position="275"/>
    </location>
</feature>
<evidence type="ECO:0000259" key="2">
    <source>
        <dbReference type="Pfam" id="PF04909"/>
    </source>
</evidence>
<accession>A0A972K4T0</accession>
<dbReference type="PANTHER" id="PTHR43569:SF2">
    <property type="entry name" value="AMIDOHYDROLASE-RELATED DOMAIN-CONTAINING PROTEIN"/>
    <property type="match status" value="1"/>
</dbReference>
<dbReference type="Pfam" id="PF04909">
    <property type="entry name" value="Amidohydro_2"/>
    <property type="match status" value="1"/>
</dbReference>
<dbReference type="GO" id="GO:0016787">
    <property type="term" value="F:hydrolase activity"/>
    <property type="evidence" value="ECO:0007669"/>
    <property type="project" value="InterPro"/>
</dbReference>
<sequence>MRIDAHQHYWITERGDYGWLTPDKGILFADYLPEQLDEQLQRYGFERTIVVQAAPTMEETEFMLSLYEKYDSIAGVVGWLDLDSPDFASHYTRLRRHKGFVGFRPMIQDLPDPWILRKTVMNNLELIANDQFPIDLQLRPRHLPYMLEALQAYPNLTAVVDHAAKPFIEEGILEPWKSHMTMLAAYPNVMCKLSGLVTEADQLSWKTENLVPYVHHIVQIFGKERIMYGSDWPVCLTTCSYGEVYDALQGALPEGLSPDDYEAIFGGNASRFYKLDI</sequence>
<dbReference type="Gene3D" id="3.20.20.140">
    <property type="entry name" value="Metal-dependent hydrolases"/>
    <property type="match status" value="1"/>
</dbReference>
<dbReference type="RefSeq" id="WP_171656652.1">
    <property type="nucleotide sequence ID" value="NZ_WHOD01000135.1"/>
</dbReference>
<dbReference type="InterPro" id="IPR006680">
    <property type="entry name" value="Amidohydro-rel"/>
</dbReference>
<dbReference type="InterPro" id="IPR052350">
    <property type="entry name" value="Metallo-dep_Lactonases"/>
</dbReference>
<organism evidence="3 4">
    <name type="scientific">Paenibacillus foliorum</name>
    <dbReference type="NCBI Taxonomy" id="2654974"/>
    <lineage>
        <taxon>Bacteria</taxon>
        <taxon>Bacillati</taxon>
        <taxon>Bacillota</taxon>
        <taxon>Bacilli</taxon>
        <taxon>Bacillales</taxon>
        <taxon>Paenibacillaceae</taxon>
        <taxon>Paenibacillus</taxon>
    </lineage>
</organism>
<gene>
    <name evidence="3" type="ORF">GC093_35015</name>
</gene>
<keyword evidence="4" id="KW-1185">Reference proteome</keyword>
<dbReference type="Proteomes" id="UP000641588">
    <property type="component" value="Unassembled WGS sequence"/>
</dbReference>
<dbReference type="EMBL" id="WHOD01000135">
    <property type="protein sequence ID" value="NOU98395.1"/>
    <property type="molecule type" value="Genomic_DNA"/>
</dbReference>
<evidence type="ECO:0000313" key="4">
    <source>
        <dbReference type="Proteomes" id="UP000641588"/>
    </source>
</evidence>
<dbReference type="InterPro" id="IPR032466">
    <property type="entry name" value="Metal_Hydrolase"/>
</dbReference>
<proteinExistence type="inferred from homology"/>
<dbReference type="PANTHER" id="PTHR43569">
    <property type="entry name" value="AMIDOHYDROLASE"/>
    <property type="match status" value="1"/>
</dbReference>
<dbReference type="AlphaFoldDB" id="A0A972K4T0"/>
<name>A0A972K4T0_9BACL</name>
<dbReference type="SUPFAM" id="SSF51556">
    <property type="entry name" value="Metallo-dependent hydrolases"/>
    <property type="match status" value="1"/>
</dbReference>
<evidence type="ECO:0000313" key="3">
    <source>
        <dbReference type="EMBL" id="NOU98395.1"/>
    </source>
</evidence>
<comment type="similarity">
    <text evidence="1">Belongs to the metallo-dependent hydrolases superfamily.</text>
</comment>
<protein>
    <submittedName>
        <fullName evidence="3">Amidohydrolase family protein</fullName>
    </submittedName>
</protein>
<evidence type="ECO:0000256" key="1">
    <source>
        <dbReference type="ARBA" id="ARBA00038310"/>
    </source>
</evidence>